<dbReference type="AlphaFoldDB" id="A0A9W6XKC3"/>
<protein>
    <submittedName>
        <fullName evidence="1">Unnamed protein product</fullName>
    </submittedName>
</protein>
<proteinExistence type="predicted"/>
<dbReference type="EMBL" id="BSXT01001324">
    <property type="protein sequence ID" value="GMF41229.1"/>
    <property type="molecule type" value="Genomic_DNA"/>
</dbReference>
<name>A0A9W6XKC3_9STRA</name>
<gene>
    <name evidence="1" type="ORF">Pfra01_001295900</name>
</gene>
<dbReference type="OrthoDB" id="10444417at2759"/>
<evidence type="ECO:0000313" key="1">
    <source>
        <dbReference type="EMBL" id="GMF41229.1"/>
    </source>
</evidence>
<comment type="caution">
    <text evidence="1">The sequence shown here is derived from an EMBL/GenBank/DDBJ whole genome shotgun (WGS) entry which is preliminary data.</text>
</comment>
<reference evidence="1" key="1">
    <citation type="submission" date="2023-04" db="EMBL/GenBank/DDBJ databases">
        <title>Phytophthora fragariaefolia NBRC 109709.</title>
        <authorList>
            <person name="Ichikawa N."/>
            <person name="Sato H."/>
            <person name="Tonouchi N."/>
        </authorList>
    </citation>
    <scope>NUCLEOTIDE SEQUENCE</scope>
    <source>
        <strain evidence="1">NBRC 109709</strain>
    </source>
</reference>
<dbReference type="Proteomes" id="UP001165121">
    <property type="component" value="Unassembled WGS sequence"/>
</dbReference>
<accession>A0A9W6XKC3</accession>
<sequence length="459" mass="51471">MNSNRSMPPSMKPSLISLSVYVVTRGIGCHVARVENNGTRTGFGFACNRGRVKLDPGQSWEHRFVSLASPADTTKSVVVTDAWVGDHRLGLHEVELVFCRQEVGRLDDSAQGTVSSVSKDVALDFTTSFGPTRIYLSVYIATPFHHVLKVENNDTAAGFSFHCDRGRVHLNPGAKWEHCFINGAIAAKTMKSIVVSDAWVSDHHLDQNEVELFLVRQDLSAPARLEACAQGASTRMESSITLDFITSEKRMPIFISVYIATPLHHVLKVENNDTNVWFSFYCNRGRADLGPGESWRHNFVNGATAVTTLKSVVVIDAWVGSHHFREDEIDLRFVRQDVSLPARIESCTQGTIPMISEVVTLDFQKPNQPTRHYLSLYVRTQLRHELKFETNSTEVGFRFICNWGAFNLEPGQHWIKSFFDGATAAAMMKSIVIVDAWMRNRPLLADEIEICYVRQDIPG</sequence>
<organism evidence="1 2">
    <name type="scientific">Phytophthora fragariaefolia</name>
    <dbReference type="NCBI Taxonomy" id="1490495"/>
    <lineage>
        <taxon>Eukaryota</taxon>
        <taxon>Sar</taxon>
        <taxon>Stramenopiles</taxon>
        <taxon>Oomycota</taxon>
        <taxon>Peronosporomycetes</taxon>
        <taxon>Peronosporales</taxon>
        <taxon>Peronosporaceae</taxon>
        <taxon>Phytophthora</taxon>
    </lineage>
</organism>
<evidence type="ECO:0000313" key="2">
    <source>
        <dbReference type="Proteomes" id="UP001165121"/>
    </source>
</evidence>
<keyword evidence="2" id="KW-1185">Reference proteome</keyword>